<dbReference type="EMBL" id="JARKIF010000030">
    <property type="protein sequence ID" value="KAJ7612578.1"/>
    <property type="molecule type" value="Genomic_DNA"/>
</dbReference>
<sequence>MATTATQESLNSSAAALRARLAALEHEMAGLESRLRLLTAERDVVVYGLGAIVYPVLTLPPEIMGEIFSHYVENPHIGYTQDPGRGPLLLASVCRSWREICLSIHPFWSNLRIFPPRVGLDAFLSRTECWLSRAGDEPLDLEISRSASTQAVLSFLSRRSTQLRTLKLALDATLANAEMAGRLPLLEKLSIGTSMDHQHDWPIMTCFRDTPSLREVQLSIASPRWISLPWSQLLSLELTTTNLFNCLEVLRQTQDLRALTVYLTNRTIYTSRDDPRPLILAHLRTLNFLYSGDGLLLDHLTLPALESLQCSYLNDEGANRLMSLASRSSWPLRRVRLANTLARAYIPCLRYTPSVEEVEIYHRQYTARQLFELLATDTEGFLPALRALTIADGTADISYLNILEMVRARKSGPLRCFGYSFTGHSDLNKAAVEGIRDRLRSLVREELKVELTEY</sequence>
<dbReference type="Gene3D" id="1.20.1280.50">
    <property type="match status" value="1"/>
</dbReference>
<comment type="caution">
    <text evidence="2">The sequence shown here is derived from an EMBL/GenBank/DDBJ whole genome shotgun (WGS) entry which is preliminary data.</text>
</comment>
<evidence type="ECO:0008006" key="4">
    <source>
        <dbReference type="Google" id="ProtNLM"/>
    </source>
</evidence>
<proteinExistence type="predicted"/>
<evidence type="ECO:0000313" key="2">
    <source>
        <dbReference type="EMBL" id="KAJ7612578.1"/>
    </source>
</evidence>
<evidence type="ECO:0000256" key="1">
    <source>
        <dbReference type="SAM" id="Coils"/>
    </source>
</evidence>
<feature type="coiled-coil region" evidence="1">
    <location>
        <begin position="7"/>
        <end position="41"/>
    </location>
</feature>
<dbReference type="PANTHER" id="PTHR38926:SF5">
    <property type="entry name" value="F-BOX AND LEUCINE-RICH REPEAT PROTEIN 6"/>
    <property type="match status" value="1"/>
</dbReference>
<dbReference type="PANTHER" id="PTHR38926">
    <property type="entry name" value="F-BOX DOMAIN CONTAINING PROTEIN, EXPRESSED"/>
    <property type="match status" value="1"/>
</dbReference>
<organism evidence="2 3">
    <name type="scientific">Roridomyces roridus</name>
    <dbReference type="NCBI Taxonomy" id="1738132"/>
    <lineage>
        <taxon>Eukaryota</taxon>
        <taxon>Fungi</taxon>
        <taxon>Dikarya</taxon>
        <taxon>Basidiomycota</taxon>
        <taxon>Agaricomycotina</taxon>
        <taxon>Agaricomycetes</taxon>
        <taxon>Agaricomycetidae</taxon>
        <taxon>Agaricales</taxon>
        <taxon>Marasmiineae</taxon>
        <taxon>Mycenaceae</taxon>
        <taxon>Roridomyces</taxon>
    </lineage>
</organism>
<dbReference type="AlphaFoldDB" id="A0AAD7B6Z7"/>
<gene>
    <name evidence="2" type="ORF">FB45DRAFT_874800</name>
</gene>
<evidence type="ECO:0000313" key="3">
    <source>
        <dbReference type="Proteomes" id="UP001221142"/>
    </source>
</evidence>
<keyword evidence="3" id="KW-1185">Reference proteome</keyword>
<reference evidence="2" key="1">
    <citation type="submission" date="2023-03" db="EMBL/GenBank/DDBJ databases">
        <title>Massive genome expansion in bonnet fungi (Mycena s.s.) driven by repeated elements and novel gene families across ecological guilds.</title>
        <authorList>
            <consortium name="Lawrence Berkeley National Laboratory"/>
            <person name="Harder C.B."/>
            <person name="Miyauchi S."/>
            <person name="Viragh M."/>
            <person name="Kuo A."/>
            <person name="Thoen E."/>
            <person name="Andreopoulos B."/>
            <person name="Lu D."/>
            <person name="Skrede I."/>
            <person name="Drula E."/>
            <person name="Henrissat B."/>
            <person name="Morin E."/>
            <person name="Kohler A."/>
            <person name="Barry K."/>
            <person name="LaButti K."/>
            <person name="Morin E."/>
            <person name="Salamov A."/>
            <person name="Lipzen A."/>
            <person name="Mereny Z."/>
            <person name="Hegedus B."/>
            <person name="Baldrian P."/>
            <person name="Stursova M."/>
            <person name="Weitz H."/>
            <person name="Taylor A."/>
            <person name="Grigoriev I.V."/>
            <person name="Nagy L.G."/>
            <person name="Martin F."/>
            <person name="Kauserud H."/>
        </authorList>
    </citation>
    <scope>NUCLEOTIDE SEQUENCE</scope>
    <source>
        <strain evidence="2">9284</strain>
    </source>
</reference>
<dbReference type="Proteomes" id="UP001221142">
    <property type="component" value="Unassembled WGS sequence"/>
</dbReference>
<name>A0AAD7B6Z7_9AGAR</name>
<protein>
    <recommendedName>
        <fullName evidence="4">F-box domain-containing protein</fullName>
    </recommendedName>
</protein>
<keyword evidence="1" id="KW-0175">Coiled coil</keyword>
<accession>A0AAD7B6Z7</accession>